<keyword evidence="2" id="KW-0285">Flavoprotein</keyword>
<dbReference type="InterPro" id="IPR000659">
    <property type="entry name" value="Pyridox_Oxase"/>
</dbReference>
<proteinExistence type="inferred from homology"/>
<dbReference type="GO" id="GO:0010181">
    <property type="term" value="F:FMN binding"/>
    <property type="evidence" value="ECO:0007669"/>
    <property type="project" value="InterPro"/>
</dbReference>
<dbReference type="Proteomes" id="UP000557204">
    <property type="component" value="Unassembled WGS sequence"/>
</dbReference>
<evidence type="ECO:0000313" key="9">
    <source>
        <dbReference type="Proteomes" id="UP000557204"/>
    </source>
</evidence>
<comment type="similarity">
    <text evidence="1">Belongs to the pyridoxamine 5'-phosphate oxidase family.</text>
</comment>
<evidence type="ECO:0000256" key="5">
    <source>
        <dbReference type="PIRSR" id="PIRSR000190-2"/>
    </source>
</evidence>
<evidence type="ECO:0000259" key="6">
    <source>
        <dbReference type="Pfam" id="PF01243"/>
    </source>
</evidence>
<comment type="cofactor">
    <cofactor evidence="5">
        <name>FMN</name>
        <dbReference type="ChEBI" id="CHEBI:58210"/>
    </cofactor>
    <text evidence="5">Binds 1 FMN per subunit.</text>
</comment>
<accession>A0A849KI91</accession>
<feature type="binding site" evidence="5">
    <location>
        <begin position="147"/>
        <end position="148"/>
    </location>
    <ligand>
        <name>FMN</name>
        <dbReference type="ChEBI" id="CHEBI:58210"/>
    </ligand>
</feature>
<keyword evidence="3 5" id="KW-0288">FMN</keyword>
<dbReference type="InterPro" id="IPR011576">
    <property type="entry name" value="Pyridox_Oxase_N"/>
</dbReference>
<feature type="binding site" evidence="5">
    <location>
        <position position="91"/>
    </location>
    <ligand>
        <name>FMN</name>
        <dbReference type="ChEBI" id="CHEBI:58210"/>
    </ligand>
</feature>
<dbReference type="Pfam" id="PF01243">
    <property type="entry name" value="PNPOx_N"/>
    <property type="match status" value="1"/>
</dbReference>
<name>A0A849KI91_9MICO</name>
<feature type="domain" description="Pyridoxamine 5'-phosphate oxidase N-terminal" evidence="6">
    <location>
        <begin position="41"/>
        <end position="153"/>
    </location>
</feature>
<dbReference type="GO" id="GO:0008615">
    <property type="term" value="P:pyridoxine biosynthetic process"/>
    <property type="evidence" value="ECO:0007669"/>
    <property type="project" value="InterPro"/>
</dbReference>
<feature type="binding site" evidence="5">
    <location>
        <position position="113"/>
    </location>
    <ligand>
        <name>FMN</name>
        <dbReference type="ChEBI" id="CHEBI:58210"/>
    </ligand>
</feature>
<dbReference type="PANTHER" id="PTHR10851">
    <property type="entry name" value="PYRIDOXINE-5-PHOSPHATE OXIDASE"/>
    <property type="match status" value="1"/>
</dbReference>
<dbReference type="NCBIfam" id="NF004231">
    <property type="entry name" value="PRK05679.1"/>
    <property type="match status" value="1"/>
</dbReference>
<dbReference type="InterPro" id="IPR012349">
    <property type="entry name" value="Split_barrel_FMN-bd"/>
</dbReference>
<dbReference type="Pfam" id="PF10590">
    <property type="entry name" value="PNP_phzG_C"/>
    <property type="match status" value="1"/>
</dbReference>
<evidence type="ECO:0000256" key="2">
    <source>
        <dbReference type="ARBA" id="ARBA00022630"/>
    </source>
</evidence>
<dbReference type="GO" id="GO:0004733">
    <property type="term" value="F:pyridoxamine phosphate oxidase activity"/>
    <property type="evidence" value="ECO:0007669"/>
    <property type="project" value="UniProtKB-EC"/>
</dbReference>
<keyword evidence="9" id="KW-1185">Reference proteome</keyword>
<feature type="binding site" evidence="5">
    <location>
        <position position="202"/>
    </location>
    <ligand>
        <name>FMN</name>
        <dbReference type="ChEBI" id="CHEBI:58210"/>
    </ligand>
</feature>
<reference evidence="8 9" key="1">
    <citation type="submission" date="2020-05" db="EMBL/GenBank/DDBJ databases">
        <title>Genome sequence of Isoptericola sp. JC619 isolated from Chilika lagoon, India.</title>
        <authorList>
            <person name="Kumar D."/>
            <person name="Appam K."/>
            <person name="Gandham S."/>
            <person name="Uppada J."/>
            <person name="Sasikala C."/>
            <person name="Venkata Ramana C."/>
        </authorList>
    </citation>
    <scope>NUCLEOTIDE SEQUENCE [LARGE SCALE GENOMIC DNA]</scope>
    <source>
        <strain evidence="8 9">JC619</strain>
    </source>
</reference>
<dbReference type="SUPFAM" id="SSF50475">
    <property type="entry name" value="FMN-binding split barrel"/>
    <property type="match status" value="1"/>
</dbReference>
<dbReference type="AlphaFoldDB" id="A0A849KI91"/>
<dbReference type="Gene3D" id="2.30.110.10">
    <property type="entry name" value="Electron Transport, Fmn-binding Protein, Chain A"/>
    <property type="match status" value="1"/>
</dbReference>
<evidence type="ECO:0000256" key="3">
    <source>
        <dbReference type="ARBA" id="ARBA00022643"/>
    </source>
</evidence>
<comment type="caution">
    <text evidence="8">The sequence shown here is derived from an EMBL/GenBank/DDBJ whole genome shotgun (WGS) entry which is preliminary data.</text>
</comment>
<dbReference type="PANTHER" id="PTHR10851:SF0">
    <property type="entry name" value="PYRIDOXINE-5'-PHOSPHATE OXIDASE"/>
    <property type="match status" value="1"/>
</dbReference>
<protein>
    <submittedName>
        <fullName evidence="8">Pyridoxal 5'-phosphate synthase</fullName>
        <ecNumber evidence="8">1.4.3.5</ecNumber>
    </submittedName>
</protein>
<dbReference type="EMBL" id="JABFAJ010000024">
    <property type="protein sequence ID" value="NNU28363.1"/>
    <property type="molecule type" value="Genomic_DNA"/>
</dbReference>
<organism evidence="8 9">
    <name type="scientific">Isoptericola sediminis</name>
    <dbReference type="NCBI Taxonomy" id="2733572"/>
    <lineage>
        <taxon>Bacteria</taxon>
        <taxon>Bacillati</taxon>
        <taxon>Actinomycetota</taxon>
        <taxon>Actinomycetes</taxon>
        <taxon>Micrococcales</taxon>
        <taxon>Promicromonosporaceae</taxon>
        <taxon>Isoptericola</taxon>
    </lineage>
</organism>
<evidence type="ECO:0000256" key="4">
    <source>
        <dbReference type="ARBA" id="ARBA00023002"/>
    </source>
</evidence>
<feature type="binding site" evidence="5">
    <location>
        <position position="192"/>
    </location>
    <ligand>
        <name>FMN</name>
        <dbReference type="ChEBI" id="CHEBI:58210"/>
    </ligand>
</feature>
<dbReference type="RefSeq" id="WP_171247911.1">
    <property type="nucleotide sequence ID" value="NZ_JABFAJ010000024.1"/>
</dbReference>
<dbReference type="EC" id="1.4.3.5" evidence="8"/>
<dbReference type="InterPro" id="IPR019576">
    <property type="entry name" value="Pyridoxamine_oxidase_dimer_C"/>
</dbReference>
<feature type="domain" description="Pyridoxine 5'-phosphate oxidase dimerisation C-terminal" evidence="7">
    <location>
        <begin position="179"/>
        <end position="221"/>
    </location>
</feature>
<sequence length="221" mass="23836">MTSFRARLRDLQVLPDGLSGWELTDISVLPGTPHELFETWFDEAAAAGLHAPHAMTLSTAGADGTVAARTVLLTDLSSAGWWFAGHATSPKGRDLAANPHAALTFLWQGVGRQVRVTGAVTSHPEAGAADFRSRSAGSRATALVDHQSEVLDDLADHREAWSAALAEVRADPELVVPTWTAWCLAPTTVEFWRSGGGTGQTRVRYRRGGQEEAWTTELLWP</sequence>
<dbReference type="PIRSF" id="PIRSF000190">
    <property type="entry name" value="Pyd_amn-ph_oxd"/>
    <property type="match status" value="1"/>
</dbReference>
<evidence type="ECO:0000256" key="1">
    <source>
        <dbReference type="ARBA" id="ARBA00007301"/>
    </source>
</evidence>
<evidence type="ECO:0000313" key="8">
    <source>
        <dbReference type="EMBL" id="NNU28363.1"/>
    </source>
</evidence>
<gene>
    <name evidence="8" type="ORF">HLI28_12535</name>
</gene>
<keyword evidence="4 8" id="KW-0560">Oxidoreductase</keyword>
<evidence type="ECO:0000259" key="7">
    <source>
        <dbReference type="Pfam" id="PF10590"/>
    </source>
</evidence>